<evidence type="ECO:0000313" key="2">
    <source>
        <dbReference type="Proteomes" id="UP000050525"/>
    </source>
</evidence>
<accession>A0A151M4U5</accession>
<organism evidence="1 2">
    <name type="scientific">Alligator mississippiensis</name>
    <name type="common">American alligator</name>
    <dbReference type="NCBI Taxonomy" id="8496"/>
    <lineage>
        <taxon>Eukaryota</taxon>
        <taxon>Metazoa</taxon>
        <taxon>Chordata</taxon>
        <taxon>Craniata</taxon>
        <taxon>Vertebrata</taxon>
        <taxon>Euteleostomi</taxon>
        <taxon>Archelosauria</taxon>
        <taxon>Archosauria</taxon>
        <taxon>Crocodylia</taxon>
        <taxon>Alligatoridae</taxon>
        <taxon>Alligatorinae</taxon>
        <taxon>Alligator</taxon>
    </lineage>
</organism>
<proteinExistence type="predicted"/>
<keyword evidence="2" id="KW-1185">Reference proteome</keyword>
<comment type="caution">
    <text evidence="1">The sequence shown here is derived from an EMBL/GenBank/DDBJ whole genome shotgun (WGS) entry which is preliminary data.</text>
</comment>
<evidence type="ECO:0000313" key="1">
    <source>
        <dbReference type="EMBL" id="KYO19543.1"/>
    </source>
</evidence>
<gene>
    <name evidence="1" type="ORF">Y1Q_0007477</name>
</gene>
<dbReference type="AlphaFoldDB" id="A0A151M4U5"/>
<reference evidence="1 2" key="1">
    <citation type="journal article" date="2012" name="Genome Biol.">
        <title>Sequencing three crocodilian genomes to illuminate the evolution of archosaurs and amniotes.</title>
        <authorList>
            <person name="St John J.A."/>
            <person name="Braun E.L."/>
            <person name="Isberg S.R."/>
            <person name="Miles L.G."/>
            <person name="Chong A.Y."/>
            <person name="Gongora J."/>
            <person name="Dalzell P."/>
            <person name="Moran C."/>
            <person name="Bed'hom B."/>
            <person name="Abzhanov A."/>
            <person name="Burgess S.C."/>
            <person name="Cooksey A.M."/>
            <person name="Castoe T.A."/>
            <person name="Crawford N.G."/>
            <person name="Densmore L.D."/>
            <person name="Drew J.C."/>
            <person name="Edwards S.V."/>
            <person name="Faircloth B.C."/>
            <person name="Fujita M.K."/>
            <person name="Greenwold M.J."/>
            <person name="Hoffmann F.G."/>
            <person name="Howard J.M."/>
            <person name="Iguchi T."/>
            <person name="Janes D.E."/>
            <person name="Khan S.Y."/>
            <person name="Kohno S."/>
            <person name="de Koning A.J."/>
            <person name="Lance S.L."/>
            <person name="McCarthy F.M."/>
            <person name="McCormack J.E."/>
            <person name="Merchant M.E."/>
            <person name="Peterson D.G."/>
            <person name="Pollock D.D."/>
            <person name="Pourmand N."/>
            <person name="Raney B.J."/>
            <person name="Roessler K.A."/>
            <person name="Sanford J.R."/>
            <person name="Sawyer R.H."/>
            <person name="Schmidt C.J."/>
            <person name="Triplett E.W."/>
            <person name="Tuberville T.D."/>
            <person name="Venegas-Anaya M."/>
            <person name="Howard J.T."/>
            <person name="Jarvis E.D."/>
            <person name="Guillette L.J.Jr."/>
            <person name="Glenn T.C."/>
            <person name="Green R.E."/>
            <person name="Ray D.A."/>
        </authorList>
    </citation>
    <scope>NUCLEOTIDE SEQUENCE [LARGE SCALE GENOMIC DNA]</scope>
    <source>
        <strain evidence="1">KSC_2009_1</strain>
    </source>
</reference>
<dbReference type="Proteomes" id="UP000050525">
    <property type="component" value="Unassembled WGS sequence"/>
</dbReference>
<sequence>MRQLRLPLPLLCRPWPSVSPCARLRDAKAFPAARLCPSRRRGPNLRLRLRWQLPERPRGLGSGKRAQARTCAAGVTVLMLTLCKGQSELDIFPHVEEAA</sequence>
<dbReference type="EMBL" id="AKHW03006584">
    <property type="protein sequence ID" value="KYO19543.1"/>
    <property type="molecule type" value="Genomic_DNA"/>
</dbReference>
<protein>
    <submittedName>
        <fullName evidence="1">Uncharacterized protein</fullName>
    </submittedName>
</protein>
<name>A0A151M4U5_ALLMI</name>